<evidence type="ECO:0000313" key="3">
    <source>
        <dbReference type="EMBL" id="VWO95083.1"/>
    </source>
</evidence>
<accession>A0A5K1JT47</accession>
<dbReference type="Pfam" id="PF00145">
    <property type="entry name" value="DNA_methylase"/>
    <property type="match status" value="1"/>
</dbReference>
<dbReference type="EMBL" id="LR724493">
    <property type="protein sequence ID" value="VWO95083.1"/>
    <property type="molecule type" value="Genomic_DNA"/>
</dbReference>
<name>A0A5K1JT47_9APHY</name>
<evidence type="ECO:0008006" key="4">
    <source>
        <dbReference type="Google" id="ProtNLM"/>
    </source>
</evidence>
<dbReference type="GO" id="GO:0008168">
    <property type="term" value="F:methyltransferase activity"/>
    <property type="evidence" value="ECO:0007669"/>
    <property type="project" value="UniProtKB-KW"/>
</dbReference>
<dbReference type="InterPro" id="IPR001525">
    <property type="entry name" value="C5_MeTfrase"/>
</dbReference>
<dbReference type="InterPro" id="IPR029063">
    <property type="entry name" value="SAM-dependent_MTases_sf"/>
</dbReference>
<organism evidence="3">
    <name type="scientific">Ganoderma boninense</name>
    <dbReference type="NCBI Taxonomy" id="34458"/>
    <lineage>
        <taxon>Eukaryota</taxon>
        <taxon>Fungi</taxon>
        <taxon>Dikarya</taxon>
        <taxon>Basidiomycota</taxon>
        <taxon>Agaricomycotina</taxon>
        <taxon>Agaricomycetes</taxon>
        <taxon>Polyporales</taxon>
        <taxon>Polyporaceae</taxon>
        <taxon>Ganoderma</taxon>
    </lineage>
</organism>
<dbReference type="Gene3D" id="3.40.50.150">
    <property type="entry name" value="Vaccinia Virus protein VP39"/>
    <property type="match status" value="1"/>
</dbReference>
<dbReference type="SUPFAM" id="SSF53335">
    <property type="entry name" value="S-adenosyl-L-methionine-dependent methyltransferases"/>
    <property type="match status" value="1"/>
</dbReference>
<protein>
    <recommendedName>
        <fullName evidence="4">Helicase C-terminal domain-containing protein</fullName>
    </recommendedName>
</protein>
<dbReference type="Gene3D" id="3.40.50.300">
    <property type="entry name" value="P-loop containing nucleotide triphosphate hydrolases"/>
    <property type="match status" value="1"/>
</dbReference>
<dbReference type="PANTHER" id="PTHR45865">
    <property type="entry name" value="E3 UBIQUITIN-PROTEIN LIGASE SHPRH FAMILY MEMBER"/>
    <property type="match status" value="1"/>
</dbReference>
<evidence type="ECO:0000256" key="2">
    <source>
        <dbReference type="ARBA" id="ARBA00022679"/>
    </source>
</evidence>
<dbReference type="SUPFAM" id="SSF52540">
    <property type="entry name" value="P-loop containing nucleoside triphosphate hydrolases"/>
    <property type="match status" value="1"/>
</dbReference>
<evidence type="ECO:0000256" key="1">
    <source>
        <dbReference type="ARBA" id="ARBA00022603"/>
    </source>
</evidence>
<reference evidence="3" key="1">
    <citation type="submission" date="2019-10" db="EMBL/GenBank/DDBJ databases">
        <authorList>
            <person name="Nor Muhammad N."/>
        </authorList>
    </citation>
    <scope>NUCLEOTIDE SEQUENCE</scope>
</reference>
<dbReference type="AlphaFoldDB" id="A0A5K1JT47"/>
<keyword evidence="1" id="KW-0489">Methyltransferase</keyword>
<sequence length="290" mass="32957">MLFWVRKNRPPLVILENVCGAPWKQVVTYFVQEGYSADFVKLDTKAFYIPHTRHRKYLLAVNKANSSLPETWKAKIQRLKRPASSTLDAFLLPTDDSESRIHQARQKLANEAADTVSGRRSRTDWVRCESRHQRARLEEHLGAKRPLTGWGEVSCSLSKRPAYYEDLSDSESVGAIGFPAVSVCGWVGEGSASMESKNLQKFQDNGGERVLLLNVMDESVSGANLTSANHVIFLSPLLTTTQEIYDACETQAIGRVRRYSQLKQVNVWRFFSLNTIDVETYEQRTKQRVQ</sequence>
<dbReference type="InterPro" id="IPR052583">
    <property type="entry name" value="ATP-helicase/E3_Ub-Ligase"/>
</dbReference>
<gene>
    <name evidence="3" type="primary">I1S0J3</name>
</gene>
<dbReference type="PANTHER" id="PTHR45865:SF1">
    <property type="entry name" value="E3 UBIQUITIN-PROTEIN LIGASE SHPRH"/>
    <property type="match status" value="1"/>
</dbReference>
<dbReference type="InterPro" id="IPR027417">
    <property type="entry name" value="P-loop_NTPase"/>
</dbReference>
<dbReference type="GO" id="GO:0032259">
    <property type="term" value="P:methylation"/>
    <property type="evidence" value="ECO:0007669"/>
    <property type="project" value="UniProtKB-KW"/>
</dbReference>
<keyword evidence="2" id="KW-0808">Transferase</keyword>
<proteinExistence type="predicted"/>